<dbReference type="SMART" id="SM00028">
    <property type="entry name" value="TPR"/>
    <property type="match status" value="3"/>
</dbReference>
<dbReference type="InterPro" id="IPR019734">
    <property type="entry name" value="TPR_rpt"/>
</dbReference>
<proteinExistence type="predicted"/>
<evidence type="ECO:0000313" key="6">
    <source>
        <dbReference type="EMBL" id="TKC00781.1"/>
    </source>
</evidence>
<name>A0A4V5P0D5_9SPHI</name>
<evidence type="ECO:0000256" key="5">
    <source>
        <dbReference type="SAM" id="Phobius"/>
    </source>
</evidence>
<keyword evidence="7" id="KW-1185">Reference proteome</keyword>
<dbReference type="Pfam" id="PF13414">
    <property type="entry name" value="TPR_11"/>
    <property type="match status" value="1"/>
</dbReference>
<dbReference type="RefSeq" id="WP_136824987.1">
    <property type="nucleotide sequence ID" value="NZ_SWBP01000001.1"/>
</dbReference>
<dbReference type="PANTHER" id="PTHR45586">
    <property type="entry name" value="TPR REPEAT-CONTAINING PROTEIN PA4667"/>
    <property type="match status" value="1"/>
</dbReference>
<dbReference type="Pfam" id="PF13432">
    <property type="entry name" value="TPR_16"/>
    <property type="match status" value="1"/>
</dbReference>
<feature type="transmembrane region" description="Helical" evidence="5">
    <location>
        <begin position="6"/>
        <end position="23"/>
    </location>
</feature>
<reference evidence="6 7" key="1">
    <citation type="submission" date="2019-04" db="EMBL/GenBank/DDBJ databases">
        <title>Pedobacter sp. AR-3-17 sp. nov., isolated from Arctic soil.</title>
        <authorList>
            <person name="Dahal R.H."/>
            <person name="Kim D.-U."/>
        </authorList>
    </citation>
    <scope>NUCLEOTIDE SEQUENCE [LARGE SCALE GENOMIC DNA]</scope>
    <source>
        <strain evidence="6 7">AR-3-17</strain>
    </source>
</reference>
<keyword evidence="5" id="KW-0472">Membrane</keyword>
<dbReference type="PANTHER" id="PTHR45586:SF1">
    <property type="entry name" value="LIPOPOLYSACCHARIDE ASSEMBLY PROTEIN B"/>
    <property type="match status" value="1"/>
</dbReference>
<evidence type="ECO:0000256" key="2">
    <source>
        <dbReference type="ARBA" id="ARBA00022803"/>
    </source>
</evidence>
<feature type="coiled-coil region" evidence="4">
    <location>
        <begin position="65"/>
        <end position="92"/>
    </location>
</feature>
<keyword evidence="2 3" id="KW-0802">TPR repeat</keyword>
<keyword evidence="5" id="KW-1133">Transmembrane helix</keyword>
<evidence type="ECO:0000256" key="3">
    <source>
        <dbReference type="PROSITE-ProRule" id="PRU00339"/>
    </source>
</evidence>
<keyword evidence="5" id="KW-0812">Transmembrane</keyword>
<sequence length="282" mass="30579">MLKTKQYILLGSVGILMAALYSLDIKGLIKPKENEGMQNTATAGDKPAAVVSAESVSSLSKQMINASLAADIEKLEAQLKDASGDNAITLQKEIAKKWDDVNQPAAAAFAYEAIAQEEQTYPNWLTAGDRFTEGYQNFRDTTATAGLLNKAINAYNKALELNPKSLDAQTGLGVAYVSGTQEPMKGISLLLGVVKEDPKNIKANMNLGMFSMKSGQFQKALDRFKTVISVSPTPEAWFYLGTSYENLGMKSEAVLAYQKSKELAADPSLSDFVDRKIKELSN</sequence>
<dbReference type="OrthoDB" id="1490552at2"/>
<feature type="repeat" description="TPR" evidence="3">
    <location>
        <begin position="201"/>
        <end position="234"/>
    </location>
</feature>
<comment type="caution">
    <text evidence="6">The sequence shown here is derived from an EMBL/GenBank/DDBJ whole genome shotgun (WGS) entry which is preliminary data.</text>
</comment>
<dbReference type="AlphaFoldDB" id="A0A4V5P0D5"/>
<dbReference type="Proteomes" id="UP000308181">
    <property type="component" value="Unassembled WGS sequence"/>
</dbReference>
<dbReference type="InterPro" id="IPR051012">
    <property type="entry name" value="CellSynth/LPSAsmb/PSIAsmb"/>
</dbReference>
<evidence type="ECO:0000256" key="1">
    <source>
        <dbReference type="ARBA" id="ARBA00022737"/>
    </source>
</evidence>
<feature type="repeat" description="TPR" evidence="3">
    <location>
        <begin position="132"/>
        <end position="165"/>
    </location>
</feature>
<gene>
    <name evidence="6" type="ORF">FA046_03645</name>
</gene>
<dbReference type="EMBL" id="SWBP01000001">
    <property type="protein sequence ID" value="TKC00781.1"/>
    <property type="molecule type" value="Genomic_DNA"/>
</dbReference>
<protein>
    <submittedName>
        <fullName evidence="6">Tetratricopeptide repeat protein</fullName>
    </submittedName>
</protein>
<organism evidence="6 7">
    <name type="scientific">Pedobacter cryophilus</name>
    <dbReference type="NCBI Taxonomy" id="2571271"/>
    <lineage>
        <taxon>Bacteria</taxon>
        <taxon>Pseudomonadati</taxon>
        <taxon>Bacteroidota</taxon>
        <taxon>Sphingobacteriia</taxon>
        <taxon>Sphingobacteriales</taxon>
        <taxon>Sphingobacteriaceae</taxon>
        <taxon>Pedobacter</taxon>
    </lineage>
</organism>
<keyword evidence="4" id="KW-0175">Coiled coil</keyword>
<dbReference type="PROSITE" id="PS50005">
    <property type="entry name" value="TPR"/>
    <property type="match status" value="2"/>
</dbReference>
<dbReference type="InterPro" id="IPR011990">
    <property type="entry name" value="TPR-like_helical_dom_sf"/>
</dbReference>
<accession>A0A4V5P0D5</accession>
<evidence type="ECO:0000313" key="7">
    <source>
        <dbReference type="Proteomes" id="UP000308181"/>
    </source>
</evidence>
<dbReference type="Gene3D" id="1.25.40.10">
    <property type="entry name" value="Tetratricopeptide repeat domain"/>
    <property type="match status" value="1"/>
</dbReference>
<keyword evidence="1" id="KW-0677">Repeat</keyword>
<dbReference type="SUPFAM" id="SSF48452">
    <property type="entry name" value="TPR-like"/>
    <property type="match status" value="1"/>
</dbReference>
<evidence type="ECO:0000256" key="4">
    <source>
        <dbReference type="SAM" id="Coils"/>
    </source>
</evidence>